<dbReference type="RefSeq" id="WP_109970246.1">
    <property type="nucleotide sequence ID" value="NZ_CP176093.1"/>
</dbReference>
<dbReference type="NCBIfam" id="TIGR03129">
    <property type="entry name" value="one_C_dehyd_B"/>
    <property type="match status" value="1"/>
</dbReference>
<dbReference type="Gene3D" id="3.40.228.10">
    <property type="entry name" value="Dimethylsulfoxide Reductase, domain 2"/>
    <property type="match status" value="2"/>
</dbReference>
<dbReference type="InterPro" id="IPR016457">
    <property type="entry name" value="Formylmethanofuran_DH_bsu"/>
</dbReference>
<evidence type="ECO:0000256" key="1">
    <source>
        <dbReference type="ARBA" id="ARBA00023002"/>
    </source>
</evidence>
<name>A0A2V2MN25_9EURY</name>
<sequence>MSKTITDVVCPFCGTLCDDLIVTTDDDGKKILGVDNACAIGAEKFVHSSDHSHRVTRPRKMQEDGSFKEITYEEAIEHTATILAKAKKPLMYGWSSTSCEADSVGHEIAELCGGIVDNTAAVCHGTTLIAVQNVGIPSCTLGEVKNRADRIIFWGCNPAHAHPRHMSRYSIFPRGYFTGKGAKQRKIIVVDPRPTDTSTLADVHLQVEQGYDYELLQALRAAIRGEPLVGDVIAGVPKETVYEAAEILKSGRFGVIFFGMGVTQSLGKDHNIDAAICLTKDLNDYTKFSIVAMRGHFNVTGSGQVLGWQFGFPYAVDLSRGFARYNPGETGAIEVLKRQEADAVFVLGSDPGAHFPMRCVKEIARLPSVAIDPHITPTTEICDVHVPVAFVGVEVGGNCYRMDNVPIEARKVVEPPEGMMSDYQFLSAVLDRVKELKAN</sequence>
<protein>
    <submittedName>
        <fullName evidence="3">Formylmethanofuran dehydrogenase subunit B</fullName>
    </submittedName>
</protein>
<dbReference type="AlphaFoldDB" id="A0A2V2MN25"/>
<dbReference type="InterPro" id="IPR050123">
    <property type="entry name" value="Prok_molybdopt-oxidoreductase"/>
</dbReference>
<evidence type="ECO:0000313" key="4">
    <source>
        <dbReference type="Proteomes" id="UP000245657"/>
    </source>
</evidence>
<proteinExistence type="predicted"/>
<dbReference type="GO" id="GO:0018493">
    <property type="term" value="F:formylmethanofuran dehydrogenase activity"/>
    <property type="evidence" value="ECO:0007669"/>
    <property type="project" value="InterPro"/>
</dbReference>
<dbReference type="GO" id="GO:0016020">
    <property type="term" value="C:membrane"/>
    <property type="evidence" value="ECO:0007669"/>
    <property type="project" value="TreeGrafter"/>
</dbReference>
<reference evidence="3 4" key="1">
    <citation type="submission" date="2018-05" db="EMBL/GenBank/DDBJ databases">
        <title>Draft genome of Methanospirillum lacunae Ki8-1.</title>
        <authorList>
            <person name="Dueholm M.S."/>
            <person name="Nielsen P.H."/>
            <person name="Bakmann L.F."/>
            <person name="Otzen D.E."/>
        </authorList>
    </citation>
    <scope>NUCLEOTIDE SEQUENCE [LARGE SCALE GENOMIC DNA]</scope>
    <source>
        <strain evidence="3 4">Ki8-1</strain>
    </source>
</reference>
<feature type="domain" description="Molybdopterin oxidoreductase" evidence="2">
    <location>
        <begin position="54"/>
        <end position="431"/>
    </location>
</feature>
<dbReference type="GeneID" id="97548243"/>
<dbReference type="PIRSF" id="PIRSF005646">
    <property type="entry name" value="FwdB"/>
    <property type="match status" value="1"/>
</dbReference>
<dbReference type="Gene3D" id="3.40.50.740">
    <property type="match status" value="2"/>
</dbReference>
<dbReference type="CDD" id="cd02761">
    <property type="entry name" value="MopB_FmdB-FwdB"/>
    <property type="match status" value="1"/>
</dbReference>
<dbReference type="GO" id="GO:0003954">
    <property type="term" value="F:NADH dehydrogenase activity"/>
    <property type="evidence" value="ECO:0007669"/>
    <property type="project" value="TreeGrafter"/>
</dbReference>
<comment type="caution">
    <text evidence="3">The sequence shown here is derived from an EMBL/GenBank/DDBJ whole genome shotgun (WGS) entry which is preliminary data.</text>
</comment>
<keyword evidence="4" id="KW-1185">Reference proteome</keyword>
<dbReference type="PANTHER" id="PTHR43105">
    <property type="entry name" value="RESPIRATORY NITRATE REDUCTASE"/>
    <property type="match status" value="1"/>
</dbReference>
<evidence type="ECO:0000313" key="3">
    <source>
        <dbReference type="EMBL" id="PWR69654.1"/>
    </source>
</evidence>
<dbReference type="Proteomes" id="UP000245657">
    <property type="component" value="Unassembled WGS sequence"/>
</dbReference>
<keyword evidence="1" id="KW-0560">Oxidoreductase</keyword>
<dbReference type="SUPFAM" id="SSF53706">
    <property type="entry name" value="Formate dehydrogenase/DMSO reductase, domains 1-3"/>
    <property type="match status" value="1"/>
</dbReference>
<organism evidence="3 4">
    <name type="scientific">Methanospirillum lacunae</name>
    <dbReference type="NCBI Taxonomy" id="668570"/>
    <lineage>
        <taxon>Archaea</taxon>
        <taxon>Methanobacteriati</taxon>
        <taxon>Methanobacteriota</taxon>
        <taxon>Stenosarchaea group</taxon>
        <taxon>Methanomicrobia</taxon>
        <taxon>Methanomicrobiales</taxon>
        <taxon>Methanospirillaceae</taxon>
        <taxon>Methanospirillum</taxon>
    </lineage>
</organism>
<dbReference type="GO" id="GO:0015948">
    <property type="term" value="P:methanogenesis"/>
    <property type="evidence" value="ECO:0007669"/>
    <property type="project" value="InterPro"/>
</dbReference>
<dbReference type="InterPro" id="IPR006656">
    <property type="entry name" value="Mopterin_OxRdtase"/>
</dbReference>
<accession>A0A2V2MN25</accession>
<evidence type="ECO:0000259" key="2">
    <source>
        <dbReference type="Pfam" id="PF00384"/>
    </source>
</evidence>
<gene>
    <name evidence="3" type="ORF">DK846_17235</name>
</gene>
<dbReference type="GO" id="GO:0022904">
    <property type="term" value="P:respiratory electron transport chain"/>
    <property type="evidence" value="ECO:0007669"/>
    <property type="project" value="TreeGrafter"/>
</dbReference>
<dbReference type="PANTHER" id="PTHR43105:SF14">
    <property type="entry name" value="FORMATE DEHYDROGENASE H"/>
    <property type="match status" value="1"/>
</dbReference>
<dbReference type="OrthoDB" id="23466at2157"/>
<dbReference type="EMBL" id="QGMY01000021">
    <property type="protein sequence ID" value="PWR69654.1"/>
    <property type="molecule type" value="Genomic_DNA"/>
</dbReference>
<dbReference type="Pfam" id="PF00384">
    <property type="entry name" value="Molybdopterin"/>
    <property type="match status" value="1"/>
</dbReference>